<evidence type="ECO:0000313" key="2">
    <source>
        <dbReference type="Proteomes" id="UP000054988"/>
    </source>
</evidence>
<organism evidence="1 2">
    <name type="scientific">Moniliophthora roreri</name>
    <name type="common">Frosty pod rot fungus</name>
    <name type="synonym">Monilia roreri</name>
    <dbReference type="NCBI Taxonomy" id="221103"/>
    <lineage>
        <taxon>Eukaryota</taxon>
        <taxon>Fungi</taxon>
        <taxon>Dikarya</taxon>
        <taxon>Basidiomycota</taxon>
        <taxon>Agaricomycotina</taxon>
        <taxon>Agaricomycetes</taxon>
        <taxon>Agaricomycetidae</taxon>
        <taxon>Agaricales</taxon>
        <taxon>Marasmiineae</taxon>
        <taxon>Marasmiaceae</taxon>
        <taxon>Moniliophthora</taxon>
    </lineage>
</organism>
<dbReference type="Proteomes" id="UP000054988">
    <property type="component" value="Unassembled WGS sequence"/>
</dbReference>
<gene>
    <name evidence="1" type="ORF">WG66_17811</name>
</gene>
<dbReference type="EMBL" id="LATX01002426">
    <property type="protein sequence ID" value="KTB29615.1"/>
    <property type="molecule type" value="Genomic_DNA"/>
</dbReference>
<proteinExistence type="predicted"/>
<sequence>MEKKMIKAMASLTPTQKRWLCQYVQLYVFYRDSHVDQTHVHFWTYMHHVVQMFVHHWCPGMWPVWRWQLQRYWKRCIQETVIRYYDWMTGRTQGLKKLKHNWYPTTPPLSLMGCRSEATLSIPMFCADSPTRPSVGRGGKSNSLADFIENLLSEDFVTNLGDICAVLRTLSREQHQAVDIVLRQILDDTCYRLLKALVFDTPSSVQAADNMPPTPAQQSVYQ</sequence>
<reference evidence="1 2" key="1">
    <citation type="submission" date="2015-12" db="EMBL/GenBank/DDBJ databases">
        <title>Draft genome sequence of Moniliophthora roreri, the causal agent of frosty pod rot of cacao.</title>
        <authorList>
            <person name="Aime M.C."/>
            <person name="Diaz-Valderrama J.R."/>
            <person name="Kijpornyongpan T."/>
            <person name="Phillips-Mora W."/>
        </authorList>
    </citation>
    <scope>NUCLEOTIDE SEQUENCE [LARGE SCALE GENOMIC DNA]</scope>
    <source>
        <strain evidence="1 2">MCA 2952</strain>
    </source>
</reference>
<comment type="caution">
    <text evidence="1">The sequence shown here is derived from an EMBL/GenBank/DDBJ whole genome shotgun (WGS) entry which is preliminary data.</text>
</comment>
<dbReference type="AlphaFoldDB" id="A0A0W0EZY9"/>
<evidence type="ECO:0000313" key="1">
    <source>
        <dbReference type="EMBL" id="KTB29615.1"/>
    </source>
</evidence>
<name>A0A0W0EZY9_MONRR</name>
<protein>
    <submittedName>
        <fullName evidence="1">Uncharacterized protein</fullName>
    </submittedName>
</protein>
<accession>A0A0W0EZY9</accession>